<dbReference type="SUPFAM" id="SSF53474">
    <property type="entry name" value="alpha/beta-Hydrolases"/>
    <property type="match status" value="1"/>
</dbReference>
<dbReference type="AlphaFoldDB" id="A0A0P1HK82"/>
<evidence type="ECO:0000313" key="3">
    <source>
        <dbReference type="Proteomes" id="UP000051326"/>
    </source>
</evidence>
<evidence type="ECO:0000259" key="1">
    <source>
        <dbReference type="Pfam" id="PF12697"/>
    </source>
</evidence>
<protein>
    <submittedName>
        <fullName evidence="2">Carboxylesterase BioH</fullName>
    </submittedName>
</protein>
<dbReference type="PANTHER" id="PTHR37017:SF11">
    <property type="entry name" value="ESTERASE_LIPASE_THIOESTERASE DOMAIN-CONTAINING PROTEIN"/>
    <property type="match status" value="1"/>
</dbReference>
<name>A0A0P1HK82_9RHOB</name>
<accession>A0A0P1HK82</accession>
<evidence type="ECO:0000313" key="2">
    <source>
        <dbReference type="EMBL" id="CUH98812.1"/>
    </source>
</evidence>
<sequence length="236" mass="25357">MAEFLLVHGSCHGAWCWRDVVPALEARGHTARTLTLPGHGDGRDPAGITLAETAEAVLAASTPDTIVLGHSWAGFPISAAAEAGPDRLRGLIYLCSYIPVSGLSLIGMRKAGPRQTLTGATAKNAAGTSYSFVAETAPELFYHDCPAETVEFALEHLCPQPIPPQDTPIRLGDRFEGVPKAYIRCTQDRVIPPEYQAQMAAQLPPQRVFEMQTSHSPFFADPEGLADLIGHIAKDF</sequence>
<dbReference type="Pfam" id="PF12697">
    <property type="entry name" value="Abhydrolase_6"/>
    <property type="match status" value="1"/>
</dbReference>
<organism evidence="2 3">
    <name type="scientific">Leisingera aquaemixtae</name>
    <dbReference type="NCBI Taxonomy" id="1396826"/>
    <lineage>
        <taxon>Bacteria</taxon>
        <taxon>Pseudomonadati</taxon>
        <taxon>Pseudomonadota</taxon>
        <taxon>Alphaproteobacteria</taxon>
        <taxon>Rhodobacterales</taxon>
        <taxon>Roseobacteraceae</taxon>
        <taxon>Leisingera</taxon>
    </lineage>
</organism>
<feature type="domain" description="AB hydrolase-1" evidence="1">
    <location>
        <begin position="4"/>
        <end position="227"/>
    </location>
</feature>
<dbReference type="InterPro" id="IPR000073">
    <property type="entry name" value="AB_hydrolase_1"/>
</dbReference>
<reference evidence="2 3" key="1">
    <citation type="submission" date="2015-09" db="EMBL/GenBank/DDBJ databases">
        <authorList>
            <consortium name="Swine Surveillance"/>
        </authorList>
    </citation>
    <scope>NUCLEOTIDE SEQUENCE [LARGE SCALE GENOMIC DNA]</scope>
    <source>
        <strain evidence="2 3">CECT 8399</strain>
    </source>
</reference>
<dbReference type="Proteomes" id="UP000051326">
    <property type="component" value="Unassembled WGS sequence"/>
</dbReference>
<gene>
    <name evidence="2" type="ORF">PHA8399_00927</name>
</gene>
<dbReference type="PANTHER" id="PTHR37017">
    <property type="entry name" value="AB HYDROLASE-1 DOMAIN-CONTAINING PROTEIN-RELATED"/>
    <property type="match status" value="1"/>
</dbReference>
<dbReference type="InterPro" id="IPR052897">
    <property type="entry name" value="Sec-Metab_Biosynth_Hydrolase"/>
</dbReference>
<proteinExistence type="predicted"/>
<dbReference type="Gene3D" id="3.40.50.1820">
    <property type="entry name" value="alpha/beta hydrolase"/>
    <property type="match status" value="1"/>
</dbReference>
<dbReference type="RefSeq" id="WP_058285010.1">
    <property type="nucleotide sequence ID" value="NZ_CYSR01000010.1"/>
</dbReference>
<dbReference type="EMBL" id="CYSR01000010">
    <property type="protein sequence ID" value="CUH98812.1"/>
    <property type="molecule type" value="Genomic_DNA"/>
</dbReference>
<dbReference type="InterPro" id="IPR029058">
    <property type="entry name" value="AB_hydrolase_fold"/>
</dbReference>
<dbReference type="STRING" id="1396826.PHA8399_00927"/>